<dbReference type="EMBL" id="SEKV01001190">
    <property type="protein sequence ID" value="TFY51421.1"/>
    <property type="molecule type" value="Genomic_DNA"/>
</dbReference>
<feature type="non-terminal residue" evidence="3">
    <location>
        <position position="1"/>
    </location>
</feature>
<feature type="region of interest" description="Disordered" evidence="2">
    <location>
        <begin position="205"/>
        <end position="270"/>
    </location>
</feature>
<evidence type="ECO:0000313" key="3">
    <source>
        <dbReference type="EMBL" id="TFY51421.1"/>
    </source>
</evidence>
<evidence type="ECO:0000256" key="2">
    <source>
        <dbReference type="SAM" id="MobiDB-lite"/>
    </source>
</evidence>
<evidence type="ECO:0000256" key="1">
    <source>
        <dbReference type="SAM" id="Coils"/>
    </source>
</evidence>
<feature type="region of interest" description="Disordered" evidence="2">
    <location>
        <begin position="147"/>
        <end position="170"/>
    </location>
</feature>
<evidence type="ECO:0000313" key="4">
    <source>
        <dbReference type="Proteomes" id="UP000298390"/>
    </source>
</evidence>
<feature type="region of interest" description="Disordered" evidence="2">
    <location>
        <begin position="86"/>
        <end position="121"/>
    </location>
</feature>
<feature type="compositionally biased region" description="Low complexity" evidence="2">
    <location>
        <begin position="97"/>
        <end position="111"/>
    </location>
</feature>
<feature type="coiled-coil region" evidence="1">
    <location>
        <begin position="47"/>
        <end position="81"/>
    </location>
</feature>
<feature type="compositionally biased region" description="Low complexity" evidence="2">
    <location>
        <begin position="218"/>
        <end position="228"/>
    </location>
</feature>
<keyword evidence="1" id="KW-0175">Coiled coil</keyword>
<dbReference type="AlphaFoldDB" id="A0A4Y9XQE9"/>
<name>A0A4Y9XQE9_9APHY</name>
<gene>
    <name evidence="3" type="ORF">EVJ58_g10577</name>
</gene>
<feature type="compositionally biased region" description="Basic and acidic residues" evidence="2">
    <location>
        <begin position="249"/>
        <end position="259"/>
    </location>
</feature>
<organism evidence="3 4">
    <name type="scientific">Rhodofomes roseus</name>
    <dbReference type="NCBI Taxonomy" id="34475"/>
    <lineage>
        <taxon>Eukaryota</taxon>
        <taxon>Fungi</taxon>
        <taxon>Dikarya</taxon>
        <taxon>Basidiomycota</taxon>
        <taxon>Agaricomycotina</taxon>
        <taxon>Agaricomycetes</taxon>
        <taxon>Polyporales</taxon>
        <taxon>Rhodofomes</taxon>
    </lineage>
</organism>
<feature type="region of interest" description="Disordered" evidence="2">
    <location>
        <begin position="350"/>
        <end position="387"/>
    </location>
</feature>
<reference evidence="3 4" key="1">
    <citation type="submission" date="2019-01" db="EMBL/GenBank/DDBJ databases">
        <title>Genome sequencing of the rare red list fungi Fomitopsis rosea.</title>
        <authorList>
            <person name="Buettner E."/>
            <person name="Kellner H."/>
        </authorList>
    </citation>
    <scope>NUCLEOTIDE SEQUENCE [LARGE SCALE GENOMIC DNA]</scope>
    <source>
        <strain evidence="3 4">DSM 105464</strain>
    </source>
</reference>
<protein>
    <submittedName>
        <fullName evidence="3">Uncharacterized protein</fullName>
    </submittedName>
</protein>
<comment type="caution">
    <text evidence="3">The sequence shown here is derived from an EMBL/GenBank/DDBJ whole genome shotgun (WGS) entry which is preliminary data.</text>
</comment>
<feature type="compositionally biased region" description="Polar residues" evidence="2">
    <location>
        <begin position="353"/>
        <end position="368"/>
    </location>
</feature>
<feature type="compositionally biased region" description="Polar residues" evidence="2">
    <location>
        <begin position="148"/>
        <end position="163"/>
    </location>
</feature>
<sequence>QRRLSDVIRTAQAILDEAESIPTPYILINSGDIQPDDPMDPSQPAWIRKMAMELNEGMETVERLEAEVDNMERALDELERSPIFTWNPFPDEPLNPSSAQDAGAAQSATASPPFACPPADFPRPLELPTDPLYRQVIQSAAALGLFDSSDSASGQSATGTDIPTTEELSKRTAELEALKARRDAITATLRGDRVARAKAYSANIVGGDDKENGTRATSSGKGKQAAGQGSKGRRAFASRDATNFRSRVPRGDEDQERRERSRRAQKHGLDMTAVSYMSDRFKEGVAAGTMPFGSGTKEEIQEWLNSLEEKRRKRNARTSQPVFGKMSLGEIFQTFGHLTESMDALKELKKWKQGQSTSGPAESLQPTASVVEETNAEPEPAERSSDEIVVPVDDGEDVGSQSIERGRPAIRRSQRPARGGKVCTPVRRQYVPRDRRTEQLFQPRDLPSMGDVTTTVRDTMREEIVWETEFRHAPLLLNKIEADRRAAVYARWVDAEGRPIAGPSRLG</sequence>
<dbReference type="Proteomes" id="UP000298390">
    <property type="component" value="Unassembled WGS sequence"/>
</dbReference>
<proteinExistence type="predicted"/>
<accession>A0A4Y9XQE9</accession>